<name>A0AC60QCR2_IXOPE</name>
<proteinExistence type="predicted"/>
<keyword evidence="2" id="KW-1185">Reference proteome</keyword>
<sequence length="112" mass="12114">MGGPAGEVPEPFQRLAITLIGTPRSHGHTTPRRKGPCSAKSAGCRKFTGPHIGDACSTAGAHEPPEGLARNRHQPPTHRKDADLDAALNLLRRLRPHLLRESDDVIFEDDDA</sequence>
<organism evidence="1 2">
    <name type="scientific">Ixodes persulcatus</name>
    <name type="common">Taiga tick</name>
    <dbReference type="NCBI Taxonomy" id="34615"/>
    <lineage>
        <taxon>Eukaryota</taxon>
        <taxon>Metazoa</taxon>
        <taxon>Ecdysozoa</taxon>
        <taxon>Arthropoda</taxon>
        <taxon>Chelicerata</taxon>
        <taxon>Arachnida</taxon>
        <taxon>Acari</taxon>
        <taxon>Parasitiformes</taxon>
        <taxon>Ixodida</taxon>
        <taxon>Ixodoidea</taxon>
        <taxon>Ixodidae</taxon>
        <taxon>Ixodinae</taxon>
        <taxon>Ixodes</taxon>
    </lineage>
</organism>
<protein>
    <submittedName>
        <fullName evidence="1">Uncharacterized protein</fullName>
    </submittedName>
</protein>
<gene>
    <name evidence="1" type="ORF">HPB47_022020</name>
</gene>
<evidence type="ECO:0000313" key="2">
    <source>
        <dbReference type="Proteomes" id="UP000805193"/>
    </source>
</evidence>
<accession>A0AC60QCR2</accession>
<comment type="caution">
    <text evidence="1">The sequence shown here is derived from an EMBL/GenBank/DDBJ whole genome shotgun (WGS) entry which is preliminary data.</text>
</comment>
<dbReference type="Proteomes" id="UP000805193">
    <property type="component" value="Unassembled WGS sequence"/>
</dbReference>
<dbReference type="EMBL" id="JABSTQ010009248">
    <property type="protein sequence ID" value="KAG0431187.1"/>
    <property type="molecule type" value="Genomic_DNA"/>
</dbReference>
<evidence type="ECO:0000313" key="1">
    <source>
        <dbReference type="EMBL" id="KAG0431187.1"/>
    </source>
</evidence>
<reference evidence="1 2" key="1">
    <citation type="journal article" date="2020" name="Cell">
        <title>Large-Scale Comparative Analyses of Tick Genomes Elucidate Their Genetic Diversity and Vector Capacities.</title>
        <authorList>
            <consortium name="Tick Genome and Microbiome Consortium (TIGMIC)"/>
            <person name="Jia N."/>
            <person name="Wang J."/>
            <person name="Shi W."/>
            <person name="Du L."/>
            <person name="Sun Y."/>
            <person name="Zhan W."/>
            <person name="Jiang J.F."/>
            <person name="Wang Q."/>
            <person name="Zhang B."/>
            <person name="Ji P."/>
            <person name="Bell-Sakyi L."/>
            <person name="Cui X.M."/>
            <person name="Yuan T.T."/>
            <person name="Jiang B.G."/>
            <person name="Yang W.F."/>
            <person name="Lam T.T."/>
            <person name="Chang Q.C."/>
            <person name="Ding S.J."/>
            <person name="Wang X.J."/>
            <person name="Zhu J.G."/>
            <person name="Ruan X.D."/>
            <person name="Zhao L."/>
            <person name="Wei J.T."/>
            <person name="Ye R.Z."/>
            <person name="Que T.C."/>
            <person name="Du C.H."/>
            <person name="Zhou Y.H."/>
            <person name="Cheng J.X."/>
            <person name="Dai P.F."/>
            <person name="Guo W.B."/>
            <person name="Han X.H."/>
            <person name="Huang E.J."/>
            <person name="Li L.F."/>
            <person name="Wei W."/>
            <person name="Gao Y.C."/>
            <person name="Liu J.Z."/>
            <person name="Shao H.Z."/>
            <person name="Wang X."/>
            <person name="Wang C.C."/>
            <person name="Yang T.C."/>
            <person name="Huo Q.B."/>
            <person name="Li W."/>
            <person name="Chen H.Y."/>
            <person name="Chen S.E."/>
            <person name="Zhou L.G."/>
            <person name="Ni X.B."/>
            <person name="Tian J.H."/>
            <person name="Sheng Y."/>
            <person name="Liu T."/>
            <person name="Pan Y.S."/>
            <person name="Xia L.Y."/>
            <person name="Li J."/>
            <person name="Zhao F."/>
            <person name="Cao W.C."/>
        </authorList>
    </citation>
    <scope>NUCLEOTIDE SEQUENCE [LARGE SCALE GENOMIC DNA]</scope>
    <source>
        <strain evidence="1">Iper-2018</strain>
    </source>
</reference>